<dbReference type="InParanoid" id="V4S4U7"/>
<gene>
    <name evidence="1" type="ORF">CICLE_v10007100mg</name>
</gene>
<evidence type="ECO:0000313" key="2">
    <source>
        <dbReference type="Proteomes" id="UP000030687"/>
    </source>
</evidence>
<dbReference type="AlphaFoldDB" id="V4S4U7"/>
<keyword evidence="2" id="KW-1185">Reference proteome</keyword>
<dbReference type="KEGG" id="cic:CICLE_v10007100mg"/>
<sequence length="352" mass="39381">PFASLPDDDRFLFSPNPDLQRTRSTLLHLPFRRGIIRPMAKLSHKHQQLWEAQSEENMQLWTIIGQLQSELADYKIRLNKLEAEISSRKPAVEEPVVQVHGTPLTGQQAKRGRPRKSVVLVDVLPTPNESCPRARGRKPAATCKVQSSEARTLTFEKVILNKVEDKEKACHSLAITQQPENDEKISNLITKNCGNLEVIGNDMMKSTLNNQVHQENPRIQILDNADDSKTAFSILSEQDKSTNGKGSLVTHTGTTANGSFQNWSSDITPESCGRNVFTQGFCENGSVIRQGEKHIPEWSFIHEDNASEQLEDAVVVSVKDDNDKEMVDDATSGGEDEIAPEKVECAYPWMVR</sequence>
<organism evidence="1 2">
    <name type="scientific">Citrus clementina</name>
    <name type="common">Clementine</name>
    <name type="synonym">Citrus deliciosa x Citrus sinensis</name>
    <dbReference type="NCBI Taxonomy" id="85681"/>
    <lineage>
        <taxon>Eukaryota</taxon>
        <taxon>Viridiplantae</taxon>
        <taxon>Streptophyta</taxon>
        <taxon>Embryophyta</taxon>
        <taxon>Tracheophyta</taxon>
        <taxon>Spermatophyta</taxon>
        <taxon>Magnoliopsida</taxon>
        <taxon>eudicotyledons</taxon>
        <taxon>Gunneridae</taxon>
        <taxon>Pentapetalae</taxon>
        <taxon>rosids</taxon>
        <taxon>malvids</taxon>
        <taxon>Sapindales</taxon>
        <taxon>Rutaceae</taxon>
        <taxon>Aurantioideae</taxon>
        <taxon>Citrus</taxon>
    </lineage>
</organism>
<dbReference type="EMBL" id="KI537036">
    <property type="protein sequence ID" value="ESR33840.1"/>
    <property type="molecule type" value="Genomic_DNA"/>
</dbReference>
<dbReference type="Proteomes" id="UP000030687">
    <property type="component" value="Unassembled WGS sequence"/>
</dbReference>
<proteinExistence type="predicted"/>
<name>V4S4U7_CITCL</name>
<accession>V4S4U7</accession>
<evidence type="ECO:0000313" key="1">
    <source>
        <dbReference type="EMBL" id="ESR33840.1"/>
    </source>
</evidence>
<dbReference type="eggNOG" id="ENOG502RPA4">
    <property type="taxonomic scope" value="Eukaryota"/>
</dbReference>
<feature type="non-terminal residue" evidence="1">
    <location>
        <position position="1"/>
    </location>
</feature>
<reference evidence="1 2" key="1">
    <citation type="submission" date="2013-10" db="EMBL/GenBank/DDBJ databases">
        <authorList>
            <consortium name="International Citrus Genome Consortium"/>
            <person name="Jenkins J."/>
            <person name="Schmutz J."/>
            <person name="Prochnik S."/>
            <person name="Rokhsar D."/>
            <person name="Gmitter F."/>
            <person name="Ollitrault P."/>
            <person name="Machado M."/>
            <person name="Talon M."/>
            <person name="Wincker P."/>
            <person name="Jaillon O."/>
            <person name="Morgante M."/>
        </authorList>
    </citation>
    <scope>NUCLEOTIDE SEQUENCE</scope>
    <source>
        <strain evidence="2">cv. Clemenules</strain>
    </source>
</reference>
<dbReference type="Gramene" id="ESR33840">
    <property type="protein sequence ID" value="ESR33840"/>
    <property type="gene ID" value="CICLE_v10007100mg"/>
</dbReference>
<protein>
    <submittedName>
        <fullName evidence="1">Uncharacterized protein</fullName>
    </submittedName>
</protein>